<organism evidence="1 2">
    <name type="scientific">Paramecium tetraurelia</name>
    <dbReference type="NCBI Taxonomy" id="5888"/>
    <lineage>
        <taxon>Eukaryota</taxon>
        <taxon>Sar</taxon>
        <taxon>Alveolata</taxon>
        <taxon>Ciliophora</taxon>
        <taxon>Intramacronucleata</taxon>
        <taxon>Oligohymenophorea</taxon>
        <taxon>Peniculida</taxon>
        <taxon>Parameciidae</taxon>
        <taxon>Paramecium</taxon>
    </lineage>
</organism>
<evidence type="ECO:0000313" key="1">
    <source>
        <dbReference type="EMBL" id="CAK81921.1"/>
    </source>
</evidence>
<dbReference type="Proteomes" id="UP000000600">
    <property type="component" value="Unassembled WGS sequence"/>
</dbReference>
<dbReference type="EMBL" id="CT868421">
    <property type="protein sequence ID" value="CAK81921.1"/>
    <property type="molecule type" value="Genomic_DNA"/>
</dbReference>
<keyword evidence="2" id="KW-1185">Reference proteome</keyword>
<dbReference type="InParanoid" id="A0DFV4"/>
<dbReference type="RefSeq" id="XP_001449318.1">
    <property type="nucleotide sequence ID" value="XM_001449281.1"/>
</dbReference>
<gene>
    <name evidence="1" type="ORF">GSPATT00039483001</name>
</gene>
<protein>
    <submittedName>
        <fullName evidence="1">Uncharacterized protein</fullName>
    </submittedName>
</protein>
<sequence length="141" mass="16171">MNYVSLNETQFTGPGQSNPTSCGQESNFVNCQCKEGYNAFLVMISQMDDFEEIFSKKRLEFLRIALIYYLQKSQTTFNFCQKRSCFMIIKFLAKTKDQKIKISLSLSTETLIMKSSKFQLNAKLSFKDPSTISTSEQGKIC</sequence>
<reference evidence="1 2" key="1">
    <citation type="journal article" date="2006" name="Nature">
        <title>Global trends of whole-genome duplications revealed by the ciliate Paramecium tetraurelia.</title>
        <authorList>
            <consortium name="Genoscope"/>
            <person name="Aury J.-M."/>
            <person name="Jaillon O."/>
            <person name="Duret L."/>
            <person name="Noel B."/>
            <person name="Jubin C."/>
            <person name="Porcel B.M."/>
            <person name="Segurens B."/>
            <person name="Daubin V."/>
            <person name="Anthouard V."/>
            <person name="Aiach N."/>
            <person name="Arnaiz O."/>
            <person name="Billaut A."/>
            <person name="Beisson J."/>
            <person name="Blanc I."/>
            <person name="Bouhouche K."/>
            <person name="Camara F."/>
            <person name="Duharcourt S."/>
            <person name="Guigo R."/>
            <person name="Gogendeau D."/>
            <person name="Katinka M."/>
            <person name="Keller A.-M."/>
            <person name="Kissmehl R."/>
            <person name="Klotz C."/>
            <person name="Koll F."/>
            <person name="Le Moue A."/>
            <person name="Lepere C."/>
            <person name="Malinsky S."/>
            <person name="Nowacki M."/>
            <person name="Nowak J.K."/>
            <person name="Plattner H."/>
            <person name="Poulain J."/>
            <person name="Ruiz F."/>
            <person name="Serrano V."/>
            <person name="Zagulski M."/>
            <person name="Dessen P."/>
            <person name="Betermier M."/>
            <person name="Weissenbach J."/>
            <person name="Scarpelli C."/>
            <person name="Schachter V."/>
            <person name="Sperling L."/>
            <person name="Meyer E."/>
            <person name="Cohen J."/>
            <person name="Wincker P."/>
        </authorList>
    </citation>
    <scope>NUCLEOTIDE SEQUENCE [LARGE SCALE GENOMIC DNA]</scope>
    <source>
        <strain evidence="1 2">Stock d4-2</strain>
    </source>
</reference>
<dbReference type="HOGENOM" id="CLU_1829104_0_0_1"/>
<evidence type="ECO:0000313" key="2">
    <source>
        <dbReference type="Proteomes" id="UP000000600"/>
    </source>
</evidence>
<dbReference type="AlphaFoldDB" id="A0DFV4"/>
<name>A0DFV4_PARTE</name>
<dbReference type="GeneID" id="5035103"/>
<dbReference type="KEGG" id="ptm:GSPATT00039483001"/>
<accession>A0DFV4</accession>
<proteinExistence type="predicted"/>